<keyword evidence="2" id="KW-1185">Reference proteome</keyword>
<sequence length="97" mass="10969">MKEKRSYWMEDITEKSKIMVNSTSNTCADTTINSEKLEEVTIFWFFGATLSNVVANTAEVPIRIESSSTSFSHQAQALQVLRSPHPTVRLREMDALS</sequence>
<evidence type="ECO:0000313" key="1">
    <source>
        <dbReference type="EMBL" id="KAH3839591.1"/>
    </source>
</evidence>
<accession>A0A9D4KI95</accession>
<reference evidence="1" key="2">
    <citation type="submission" date="2020-11" db="EMBL/GenBank/DDBJ databases">
        <authorList>
            <person name="McCartney M.A."/>
            <person name="Auch B."/>
            <person name="Kono T."/>
            <person name="Mallez S."/>
            <person name="Becker A."/>
            <person name="Gohl D.M."/>
            <person name="Silverstein K.A.T."/>
            <person name="Koren S."/>
            <person name="Bechman K.B."/>
            <person name="Herman A."/>
            <person name="Abrahante J.E."/>
            <person name="Garbe J."/>
        </authorList>
    </citation>
    <scope>NUCLEOTIDE SEQUENCE</scope>
    <source>
        <strain evidence="1">Duluth1</strain>
        <tissue evidence="1">Whole animal</tissue>
    </source>
</reference>
<name>A0A9D4KI95_DREPO</name>
<reference evidence="1" key="1">
    <citation type="journal article" date="2019" name="bioRxiv">
        <title>The Genome of the Zebra Mussel, Dreissena polymorpha: A Resource for Invasive Species Research.</title>
        <authorList>
            <person name="McCartney M.A."/>
            <person name="Auch B."/>
            <person name="Kono T."/>
            <person name="Mallez S."/>
            <person name="Zhang Y."/>
            <person name="Obille A."/>
            <person name="Becker A."/>
            <person name="Abrahante J.E."/>
            <person name="Garbe J."/>
            <person name="Badalamenti J.P."/>
            <person name="Herman A."/>
            <person name="Mangelson H."/>
            <person name="Liachko I."/>
            <person name="Sullivan S."/>
            <person name="Sone E.D."/>
            <person name="Koren S."/>
            <person name="Silverstein K.A.T."/>
            <person name="Beckman K.B."/>
            <person name="Gohl D.M."/>
        </authorList>
    </citation>
    <scope>NUCLEOTIDE SEQUENCE</scope>
    <source>
        <strain evidence="1">Duluth1</strain>
        <tissue evidence="1">Whole animal</tissue>
    </source>
</reference>
<comment type="caution">
    <text evidence="1">The sequence shown here is derived from an EMBL/GenBank/DDBJ whole genome shotgun (WGS) entry which is preliminary data.</text>
</comment>
<evidence type="ECO:0000313" key="2">
    <source>
        <dbReference type="Proteomes" id="UP000828390"/>
    </source>
</evidence>
<protein>
    <submittedName>
        <fullName evidence="1">Uncharacterized protein</fullName>
    </submittedName>
</protein>
<dbReference type="AlphaFoldDB" id="A0A9D4KI95"/>
<dbReference type="Proteomes" id="UP000828390">
    <property type="component" value="Unassembled WGS sequence"/>
</dbReference>
<organism evidence="1 2">
    <name type="scientific">Dreissena polymorpha</name>
    <name type="common">Zebra mussel</name>
    <name type="synonym">Mytilus polymorpha</name>
    <dbReference type="NCBI Taxonomy" id="45954"/>
    <lineage>
        <taxon>Eukaryota</taxon>
        <taxon>Metazoa</taxon>
        <taxon>Spiralia</taxon>
        <taxon>Lophotrochozoa</taxon>
        <taxon>Mollusca</taxon>
        <taxon>Bivalvia</taxon>
        <taxon>Autobranchia</taxon>
        <taxon>Heteroconchia</taxon>
        <taxon>Euheterodonta</taxon>
        <taxon>Imparidentia</taxon>
        <taxon>Neoheterodontei</taxon>
        <taxon>Myida</taxon>
        <taxon>Dreissenoidea</taxon>
        <taxon>Dreissenidae</taxon>
        <taxon>Dreissena</taxon>
    </lineage>
</organism>
<proteinExistence type="predicted"/>
<gene>
    <name evidence="1" type="ORF">DPMN_113023</name>
</gene>
<dbReference type="EMBL" id="JAIWYP010000004">
    <property type="protein sequence ID" value="KAH3839591.1"/>
    <property type="molecule type" value="Genomic_DNA"/>
</dbReference>